<dbReference type="PIRSF" id="PIRSF000332">
    <property type="entry name" value="FMO"/>
    <property type="match status" value="1"/>
</dbReference>
<dbReference type="InterPro" id="IPR020946">
    <property type="entry name" value="Flavin_mOase-like"/>
</dbReference>
<dbReference type="PANTHER" id="PTHR23023">
    <property type="entry name" value="DIMETHYLANILINE MONOOXYGENASE"/>
    <property type="match status" value="1"/>
</dbReference>
<dbReference type="WBParaSite" id="BPAG_0000093201-mRNA-1">
    <property type="protein sequence ID" value="BPAG_0000093201-mRNA-1"/>
    <property type="gene ID" value="BPAG_0000093201"/>
</dbReference>
<comment type="catalytic activity">
    <reaction evidence="28">
        <text>octan-3-one + NADPH + O2 + H(+) = ethyl hexanoate + NADP(+) + H2O</text>
        <dbReference type="Rhea" id="RHEA:54856"/>
        <dbReference type="ChEBI" id="CHEBI:15377"/>
        <dbReference type="ChEBI" id="CHEBI:15378"/>
        <dbReference type="ChEBI" id="CHEBI:15379"/>
        <dbReference type="ChEBI" id="CHEBI:57783"/>
        <dbReference type="ChEBI" id="CHEBI:58349"/>
        <dbReference type="ChEBI" id="CHEBI:80946"/>
        <dbReference type="ChEBI" id="CHEBI:86055"/>
    </reaction>
    <physiologicalReaction direction="left-to-right" evidence="28">
        <dbReference type="Rhea" id="RHEA:54857"/>
    </physiologicalReaction>
</comment>
<evidence type="ECO:0000256" key="21">
    <source>
        <dbReference type="ARBA" id="ARBA00047426"/>
    </source>
</evidence>
<evidence type="ECO:0000256" key="7">
    <source>
        <dbReference type="ARBA" id="ARBA00022630"/>
    </source>
</evidence>
<reference evidence="37" key="1">
    <citation type="submission" date="2017-02" db="UniProtKB">
        <authorList>
            <consortium name="WormBaseParasite"/>
        </authorList>
    </citation>
    <scope>IDENTIFICATION</scope>
</reference>
<dbReference type="PRINTS" id="PR01125">
    <property type="entry name" value="FMOXYGENASE5"/>
</dbReference>
<keyword evidence="10 33" id="KW-0274">FAD</keyword>
<dbReference type="InterPro" id="IPR050346">
    <property type="entry name" value="FMO-like"/>
</dbReference>
<comment type="function">
    <text evidence="18">Acts as a Baeyer-Villiger monooxygenase on a broad range of substrates. Catalyzes the insertion of an oxygen atom into a carbon-carbon bond adjacent to a carbonyl, which converts ketones to esters. Active on diverse carbonyl compounds, whereas soft nucleophiles are mostly non- or poorly reactive. In contrast with other forms of FMO it is non- or poorly active on 'classical' substrates such as drugs, pesticides, and dietary components containing soft nucleophilic heteroatoms. Able to oxidize drug molecules bearing a carbonyl group on an aliphatic chain, such as nabumetone and pentoxifylline. Also, in the absence of substrates, shows slow but yet significant NADPH oxidase activity. Acts as a positive modulator of cholesterol biosynthesis as well as glucose homeostasis, promoting metabolic aging via pleiotropic effects.</text>
</comment>
<evidence type="ECO:0000256" key="5">
    <source>
        <dbReference type="ARBA" id="ARBA00022481"/>
    </source>
</evidence>
<comment type="catalytic activity">
    <reaction evidence="22">
        <text>heptan-2-one + NADPH + O2 + H(+) = pentyl acetate + NADP(+) + H2O</text>
        <dbReference type="Rhea" id="RHEA:54836"/>
        <dbReference type="ChEBI" id="CHEBI:5672"/>
        <dbReference type="ChEBI" id="CHEBI:15377"/>
        <dbReference type="ChEBI" id="CHEBI:15378"/>
        <dbReference type="ChEBI" id="CHEBI:15379"/>
        <dbReference type="ChEBI" id="CHEBI:57783"/>
        <dbReference type="ChEBI" id="CHEBI:58349"/>
        <dbReference type="ChEBI" id="CHEBI:87362"/>
    </reaction>
    <physiologicalReaction direction="left-to-right" evidence="22">
        <dbReference type="Rhea" id="RHEA:54837"/>
    </physiologicalReaction>
</comment>
<keyword evidence="8" id="KW-0812">Transmembrane</keyword>
<evidence type="ECO:0000256" key="14">
    <source>
        <dbReference type="ARBA" id="ARBA00023002"/>
    </source>
</evidence>
<dbReference type="FunFam" id="3.50.50.60:FF:000159">
    <property type="entry name" value="Dimethylaniline monooxygenase [N-oxide-forming]"/>
    <property type="match status" value="1"/>
</dbReference>
<evidence type="ECO:0000313" key="37">
    <source>
        <dbReference type="WBParaSite" id="BPAG_0000093201-mRNA-1"/>
    </source>
</evidence>
<comment type="catalytic activity">
    <reaction evidence="24">
        <text>NADPH + O2 + H(+) = H2O2 + NADP(+)</text>
        <dbReference type="Rhea" id="RHEA:11260"/>
        <dbReference type="ChEBI" id="CHEBI:15378"/>
        <dbReference type="ChEBI" id="CHEBI:15379"/>
        <dbReference type="ChEBI" id="CHEBI:16240"/>
        <dbReference type="ChEBI" id="CHEBI:57783"/>
        <dbReference type="ChEBI" id="CHEBI:58349"/>
        <dbReference type="EC" id="1.6.3.1"/>
    </reaction>
    <physiologicalReaction direction="left-to-right" evidence="24">
        <dbReference type="Rhea" id="RHEA:11261"/>
    </physiologicalReaction>
</comment>
<dbReference type="GO" id="GO:0006629">
    <property type="term" value="P:lipid metabolic process"/>
    <property type="evidence" value="ECO:0007669"/>
    <property type="project" value="UniProtKB-KW"/>
</dbReference>
<keyword evidence="16" id="KW-0443">Lipid metabolism</keyword>
<evidence type="ECO:0000256" key="23">
    <source>
        <dbReference type="ARBA" id="ARBA00047855"/>
    </source>
</evidence>
<comment type="similarity">
    <text evidence="4 33 34">Belongs to the FMO family.</text>
</comment>
<comment type="catalytic activity">
    <reaction evidence="31">
        <text>N,N-dimethylaniline + NADPH + O2 + H(+) = N,N-dimethylaniline N-oxide + NADP(+) + H2O</text>
        <dbReference type="Rhea" id="RHEA:24468"/>
        <dbReference type="ChEBI" id="CHEBI:15377"/>
        <dbReference type="ChEBI" id="CHEBI:15378"/>
        <dbReference type="ChEBI" id="CHEBI:15379"/>
        <dbReference type="ChEBI" id="CHEBI:16269"/>
        <dbReference type="ChEBI" id="CHEBI:17735"/>
        <dbReference type="ChEBI" id="CHEBI:57783"/>
        <dbReference type="ChEBI" id="CHEBI:58349"/>
        <dbReference type="EC" id="1.14.13.8"/>
    </reaction>
    <physiologicalReaction direction="left-to-right" evidence="31">
        <dbReference type="Rhea" id="RHEA:24469"/>
    </physiologicalReaction>
</comment>
<dbReference type="GO" id="GO:0004499">
    <property type="term" value="F:N,N-dimethylaniline monooxygenase activity"/>
    <property type="evidence" value="ECO:0007669"/>
    <property type="project" value="UniProtKB-UniRule"/>
</dbReference>
<proteinExistence type="inferred from homology"/>
<dbReference type="GO" id="GO:0034899">
    <property type="term" value="F:trimethylamine monooxygenase activity"/>
    <property type="evidence" value="ECO:0007669"/>
    <property type="project" value="UniProtKB-EC"/>
</dbReference>
<organism evidence="37">
    <name type="scientific">Brugia pahangi</name>
    <name type="common">Filarial nematode worm</name>
    <dbReference type="NCBI Taxonomy" id="6280"/>
    <lineage>
        <taxon>Eukaryota</taxon>
        <taxon>Metazoa</taxon>
        <taxon>Ecdysozoa</taxon>
        <taxon>Nematoda</taxon>
        <taxon>Chromadorea</taxon>
        <taxon>Rhabditida</taxon>
        <taxon>Spirurina</taxon>
        <taxon>Spiruromorpha</taxon>
        <taxon>Filarioidea</taxon>
        <taxon>Onchocercidae</taxon>
        <taxon>Brugia</taxon>
    </lineage>
</organism>
<evidence type="ECO:0000313" key="35">
    <source>
        <dbReference type="EMBL" id="VDN82119.1"/>
    </source>
</evidence>
<comment type="catalytic activity">
    <reaction evidence="21">
        <text>hexan-3-one + NADPH + O2 + H(+) = propyl propanoate + NADP(+) + H2O</text>
        <dbReference type="Rhea" id="RHEA:54848"/>
        <dbReference type="ChEBI" id="CHEBI:15377"/>
        <dbReference type="ChEBI" id="CHEBI:15378"/>
        <dbReference type="ChEBI" id="CHEBI:15379"/>
        <dbReference type="ChEBI" id="CHEBI:57783"/>
        <dbReference type="ChEBI" id="CHEBI:58349"/>
        <dbReference type="ChEBI" id="CHEBI:89828"/>
        <dbReference type="ChEBI" id="CHEBI:89891"/>
    </reaction>
    <physiologicalReaction direction="left-to-right" evidence="21">
        <dbReference type="Rhea" id="RHEA:54849"/>
    </physiologicalReaction>
</comment>
<evidence type="ECO:0000256" key="24">
    <source>
        <dbReference type="ARBA" id="ARBA00047864"/>
    </source>
</evidence>
<evidence type="ECO:0000256" key="11">
    <source>
        <dbReference type="ARBA" id="ARBA00022848"/>
    </source>
</evidence>
<evidence type="ECO:0000256" key="28">
    <source>
        <dbReference type="ARBA" id="ARBA00048459"/>
    </source>
</evidence>
<dbReference type="PRINTS" id="PR00370">
    <property type="entry name" value="FMOXYGENASE"/>
</dbReference>
<evidence type="ECO:0000256" key="16">
    <source>
        <dbReference type="ARBA" id="ARBA00023098"/>
    </source>
</evidence>
<evidence type="ECO:0000256" key="3">
    <source>
        <dbReference type="ARBA" id="ARBA00004524"/>
    </source>
</evidence>
<keyword evidence="13" id="KW-1133">Transmembrane helix</keyword>
<dbReference type="GO" id="GO:0005789">
    <property type="term" value="C:endoplasmic reticulum membrane"/>
    <property type="evidence" value="ECO:0007669"/>
    <property type="project" value="UniProtKB-SubCell"/>
</dbReference>
<comment type="cofactor">
    <cofactor evidence="1 33 34">
        <name>FAD</name>
        <dbReference type="ChEBI" id="CHEBI:57692"/>
    </cofactor>
</comment>
<evidence type="ECO:0000256" key="17">
    <source>
        <dbReference type="ARBA" id="ARBA00023136"/>
    </source>
</evidence>
<dbReference type="InterPro" id="IPR036188">
    <property type="entry name" value="FAD/NAD-bd_sf"/>
</dbReference>
<evidence type="ECO:0000256" key="26">
    <source>
        <dbReference type="ARBA" id="ARBA00048041"/>
    </source>
</evidence>
<accession>A0A0N4SYV5</accession>
<keyword evidence="15 33" id="KW-0503">Monooxygenase</keyword>
<evidence type="ECO:0000256" key="30">
    <source>
        <dbReference type="ARBA" id="ARBA00048990"/>
    </source>
</evidence>
<evidence type="ECO:0000256" key="6">
    <source>
        <dbReference type="ARBA" id="ARBA00022553"/>
    </source>
</evidence>
<keyword evidence="36" id="KW-1185">Reference proteome</keyword>
<keyword evidence="9 33" id="KW-0256">Endoplasmic reticulum</keyword>
<comment type="catalytic activity">
    <reaction evidence="23">
        <text>sulcatone + NADPH + O2 + H(+) = 4-methylpent-3-en-1-yl acetate + NADP(+) + H2O</text>
        <dbReference type="Rhea" id="RHEA:54864"/>
        <dbReference type="ChEBI" id="CHEBI:15377"/>
        <dbReference type="ChEBI" id="CHEBI:15378"/>
        <dbReference type="ChEBI" id="CHEBI:15379"/>
        <dbReference type="ChEBI" id="CHEBI:16310"/>
        <dbReference type="ChEBI" id="CHEBI:57783"/>
        <dbReference type="ChEBI" id="CHEBI:58349"/>
        <dbReference type="ChEBI" id="CHEBI:138373"/>
    </reaction>
    <physiologicalReaction direction="left-to-right" evidence="23">
        <dbReference type="Rhea" id="RHEA:54865"/>
    </physiologicalReaction>
</comment>
<keyword evidence="17 33" id="KW-0472">Membrane</keyword>
<evidence type="ECO:0000256" key="33">
    <source>
        <dbReference type="PIRNR" id="PIRNR000332"/>
    </source>
</evidence>
<keyword evidence="7 33" id="KW-0285">Flavoprotein</keyword>
<evidence type="ECO:0000256" key="12">
    <source>
        <dbReference type="ARBA" id="ARBA00022857"/>
    </source>
</evidence>
<comment type="function">
    <text evidence="19">Broad spectrum monooxygenase that catalyzes the oxygenation of a wide variety of nitrogen- and sulfur-containing compounds including xenobiotics. Catalyzes the S-oxygenation of hypotaurine to produce taurine, an organic osmolyte involved in cell volume regulation as well as a variety of cytoprotective and developmental processes. In vitro, catalyzes the N-oxygenation of trimethylamine (TMA) to produce trimethylamine N-oxide (TMAO) and could therefore participate to the detoxification of this compound that is generated by the action of gut microbiota from dietary precursors such as choline, choline containing compounds, betaine or L-carnitine.</text>
</comment>
<evidence type="ECO:0000256" key="13">
    <source>
        <dbReference type="ARBA" id="ARBA00022989"/>
    </source>
</evidence>
<evidence type="ECO:0000256" key="20">
    <source>
        <dbReference type="ARBA" id="ARBA00047338"/>
    </source>
</evidence>
<name>A0A0N4SYV5_BRUPA</name>
<gene>
    <name evidence="35" type="ORF">BPAG_LOCUS933</name>
</gene>
<evidence type="ECO:0000256" key="9">
    <source>
        <dbReference type="ARBA" id="ARBA00022824"/>
    </source>
</evidence>
<keyword evidence="5" id="KW-0488">Methylation</keyword>
<dbReference type="EMBL" id="UZAD01000055">
    <property type="protein sequence ID" value="VDN82119.1"/>
    <property type="molecule type" value="Genomic_DNA"/>
</dbReference>
<evidence type="ECO:0000256" key="8">
    <source>
        <dbReference type="ARBA" id="ARBA00022692"/>
    </source>
</evidence>
<comment type="catalytic activity">
    <reaction evidence="27">
        <text>trimethylamine + NADPH + O2 = trimethylamine N-oxide + NADP(+) + H2O</text>
        <dbReference type="Rhea" id="RHEA:31979"/>
        <dbReference type="ChEBI" id="CHEBI:15377"/>
        <dbReference type="ChEBI" id="CHEBI:15379"/>
        <dbReference type="ChEBI" id="CHEBI:15724"/>
        <dbReference type="ChEBI" id="CHEBI:57783"/>
        <dbReference type="ChEBI" id="CHEBI:58349"/>
        <dbReference type="ChEBI" id="CHEBI:58389"/>
        <dbReference type="EC" id="1.14.13.148"/>
    </reaction>
    <physiologicalReaction direction="left-to-right" evidence="27">
        <dbReference type="Rhea" id="RHEA:31980"/>
    </physiologicalReaction>
</comment>
<evidence type="ECO:0000256" key="22">
    <source>
        <dbReference type="ARBA" id="ARBA00047574"/>
    </source>
</evidence>
<evidence type="ECO:0000256" key="32">
    <source>
        <dbReference type="ARBA" id="ARBA00049475"/>
    </source>
</evidence>
<dbReference type="GO" id="GO:0050661">
    <property type="term" value="F:NADP binding"/>
    <property type="evidence" value="ECO:0007669"/>
    <property type="project" value="InterPro"/>
</dbReference>
<comment type="catalytic activity">
    <reaction evidence="20">
        <text>hypotaurine + NADH + O2 + H(+) = taurine + NAD(+) + H2O</text>
        <dbReference type="Rhea" id="RHEA:74111"/>
        <dbReference type="ChEBI" id="CHEBI:15377"/>
        <dbReference type="ChEBI" id="CHEBI:15378"/>
        <dbReference type="ChEBI" id="CHEBI:15379"/>
        <dbReference type="ChEBI" id="CHEBI:57540"/>
        <dbReference type="ChEBI" id="CHEBI:57853"/>
        <dbReference type="ChEBI" id="CHEBI:57945"/>
        <dbReference type="ChEBI" id="CHEBI:507393"/>
        <dbReference type="EC" id="1.14.13.8"/>
    </reaction>
    <physiologicalReaction direction="left-to-right" evidence="20">
        <dbReference type="Rhea" id="RHEA:74112"/>
    </physiologicalReaction>
</comment>
<evidence type="ECO:0000256" key="4">
    <source>
        <dbReference type="ARBA" id="ARBA00009183"/>
    </source>
</evidence>
<evidence type="ECO:0000256" key="2">
    <source>
        <dbReference type="ARBA" id="ARBA00004389"/>
    </source>
</evidence>
<evidence type="ECO:0000256" key="25">
    <source>
        <dbReference type="ARBA" id="ARBA00047977"/>
    </source>
</evidence>
<dbReference type="InterPro" id="IPR002257">
    <property type="entry name" value="Flavin_mOase_5"/>
</dbReference>
<dbReference type="Gene3D" id="3.50.50.60">
    <property type="entry name" value="FAD/NAD(P)-binding domain"/>
    <property type="match status" value="2"/>
</dbReference>
<evidence type="ECO:0000256" key="29">
    <source>
        <dbReference type="ARBA" id="ARBA00048989"/>
    </source>
</evidence>
<dbReference type="EC" id="1.-.-.-" evidence="34"/>
<evidence type="ECO:0000256" key="1">
    <source>
        <dbReference type="ARBA" id="ARBA00001974"/>
    </source>
</evidence>
<evidence type="ECO:0000256" key="27">
    <source>
        <dbReference type="ARBA" id="ARBA00048088"/>
    </source>
</evidence>
<dbReference type="Pfam" id="PF00743">
    <property type="entry name" value="FMO-like"/>
    <property type="match status" value="1"/>
</dbReference>
<keyword evidence="14 33" id="KW-0560">Oxidoreductase</keyword>
<dbReference type="STRING" id="6280.A0A0N4SYV5"/>
<comment type="catalytic activity">
    <reaction evidence="29">
        <text>(2E)-geranial + NADPH + O2 + H(+) = (1E)-2,6-dimethylhepta-1,5-dien-1-yl formate + NADP(+) + H2O</text>
        <dbReference type="Rhea" id="RHEA:54860"/>
        <dbReference type="ChEBI" id="CHEBI:15377"/>
        <dbReference type="ChEBI" id="CHEBI:15378"/>
        <dbReference type="ChEBI" id="CHEBI:15379"/>
        <dbReference type="ChEBI" id="CHEBI:16980"/>
        <dbReference type="ChEBI" id="CHEBI:57783"/>
        <dbReference type="ChEBI" id="CHEBI:58349"/>
        <dbReference type="ChEBI" id="CHEBI:138375"/>
    </reaction>
    <physiologicalReaction direction="left-to-right" evidence="29">
        <dbReference type="Rhea" id="RHEA:54861"/>
    </physiologicalReaction>
</comment>
<keyword evidence="12 33" id="KW-0521">NADP</keyword>
<dbReference type="InterPro" id="IPR000960">
    <property type="entry name" value="Flavin_mOase"/>
</dbReference>
<evidence type="ECO:0000256" key="31">
    <source>
        <dbReference type="ARBA" id="ARBA00049443"/>
    </source>
</evidence>
<evidence type="ECO:0000256" key="18">
    <source>
        <dbReference type="ARBA" id="ARBA00045722"/>
    </source>
</evidence>
<dbReference type="Proteomes" id="UP000278627">
    <property type="component" value="Unassembled WGS sequence"/>
</dbReference>
<keyword evidence="6" id="KW-0597">Phosphoprotein</keyword>
<protein>
    <recommendedName>
        <fullName evidence="34">Flavin-containing monooxygenase</fullName>
        <ecNumber evidence="34">1.-.-.-</ecNumber>
    </recommendedName>
</protein>
<evidence type="ECO:0000256" key="10">
    <source>
        <dbReference type="ARBA" id="ARBA00022827"/>
    </source>
</evidence>
<comment type="catalytic activity">
    <reaction evidence="26">
        <text>hypotaurine + NADPH + O2 + H(+) = taurine + NADP(+) + H2O</text>
        <dbReference type="Rhea" id="RHEA:69819"/>
        <dbReference type="ChEBI" id="CHEBI:15377"/>
        <dbReference type="ChEBI" id="CHEBI:15378"/>
        <dbReference type="ChEBI" id="CHEBI:15379"/>
        <dbReference type="ChEBI" id="CHEBI:57783"/>
        <dbReference type="ChEBI" id="CHEBI:57853"/>
        <dbReference type="ChEBI" id="CHEBI:58349"/>
        <dbReference type="ChEBI" id="CHEBI:507393"/>
        <dbReference type="EC" id="1.14.13.8"/>
    </reaction>
    <physiologicalReaction direction="left-to-right" evidence="26">
        <dbReference type="Rhea" id="RHEA:69820"/>
    </physiologicalReaction>
</comment>
<comment type="catalytic activity">
    <reaction evidence="25">
        <text>hexan-3-one + NADPH + O2 + H(+) = ethyl butanoate + NADP(+) + H2O</text>
        <dbReference type="Rhea" id="RHEA:54844"/>
        <dbReference type="ChEBI" id="CHEBI:15377"/>
        <dbReference type="ChEBI" id="CHEBI:15378"/>
        <dbReference type="ChEBI" id="CHEBI:15379"/>
        <dbReference type="ChEBI" id="CHEBI:57783"/>
        <dbReference type="ChEBI" id="CHEBI:58349"/>
        <dbReference type="ChEBI" id="CHEBI:88764"/>
        <dbReference type="ChEBI" id="CHEBI:89891"/>
    </reaction>
    <physiologicalReaction direction="left-to-right" evidence="25">
        <dbReference type="Rhea" id="RHEA:54845"/>
    </physiologicalReaction>
</comment>
<sequence>MPERICVVGAGASGLTATKTCLENGLQVVCFEKSCDIGGLWRYKPQPCPGLDLKREGTVMKNTTINTSKEMTAFSDFVPPPEMPNFMSHVQMLAYFRSYANHFHLLQHIRLSHEVTRIERDEKYEETGRWNVTYRIINDNTTQTEKFEGILLCCGHHTIPYWPKPFPGQDKFRGEIIHSHDYREPFSYIDKTVVLIGIGNSSGDIAVDLSRISKEVYISTRNGTWVIGRIWDKGEPIDLVFVSRYVQTVTKIMPSWLVNKSYEKKLNLQFDHGRYGLKPKHHALAQHATINDELPGRIACGTVIVSKIKPNVARFTEHDVIFEDGTAVCNVDAVIFGTGYSFQFPIVEDGNLIPVTDNKVDLYLHIFPPQLSPKNTLAVIGLIQPVGSIMPVSEMQSRFYCEVFAGHCKLPAIDKMKKDIERRRMQIEKRFLKSRRHTLEVDYATYMDELAKMVGMKPNLLKYWFTDPRLAYILLFEGLAPYQFRLNGPYAWVGARDALLGMARRTFENSRTRQTTETMKSKPINKFLYYLNMMKF</sequence>
<evidence type="ECO:0000256" key="34">
    <source>
        <dbReference type="RuleBase" id="RU361177"/>
    </source>
</evidence>
<keyword evidence="11" id="KW-0492">Microsome</keyword>
<comment type="catalytic activity">
    <reaction evidence="32">
        <text>octan-3-one + NADPH + O2 + H(+) = pentyl propanoate + NADP(+) + H2O</text>
        <dbReference type="Rhea" id="RHEA:54840"/>
        <dbReference type="ChEBI" id="CHEBI:15377"/>
        <dbReference type="ChEBI" id="CHEBI:15378"/>
        <dbReference type="ChEBI" id="CHEBI:15379"/>
        <dbReference type="ChEBI" id="CHEBI:57783"/>
        <dbReference type="ChEBI" id="CHEBI:58349"/>
        <dbReference type="ChEBI" id="CHEBI:80946"/>
        <dbReference type="ChEBI" id="CHEBI:87373"/>
    </reaction>
    <physiologicalReaction direction="left-to-right" evidence="32">
        <dbReference type="Rhea" id="RHEA:54841"/>
    </physiologicalReaction>
</comment>
<evidence type="ECO:0000313" key="36">
    <source>
        <dbReference type="Proteomes" id="UP000278627"/>
    </source>
</evidence>
<dbReference type="GO" id="GO:0016174">
    <property type="term" value="F:NAD(P)H oxidase H2O2-forming activity"/>
    <property type="evidence" value="ECO:0007669"/>
    <property type="project" value="UniProtKB-EC"/>
</dbReference>
<evidence type="ECO:0000256" key="15">
    <source>
        <dbReference type="ARBA" id="ARBA00023033"/>
    </source>
</evidence>
<dbReference type="AlphaFoldDB" id="A0A0N4SYV5"/>
<dbReference type="SUPFAM" id="SSF51905">
    <property type="entry name" value="FAD/NAD(P)-binding domain"/>
    <property type="match status" value="2"/>
</dbReference>
<reference evidence="35 36" key="2">
    <citation type="submission" date="2018-11" db="EMBL/GenBank/DDBJ databases">
        <authorList>
            <consortium name="Pathogen Informatics"/>
        </authorList>
    </citation>
    <scope>NUCLEOTIDE SEQUENCE [LARGE SCALE GENOMIC DNA]</scope>
</reference>
<comment type="catalytic activity">
    <reaction evidence="30">
        <text>heptan-4-one + NADPH + O2 + H(+) = propyl butanoate + NADP(+) + H2O</text>
        <dbReference type="Rhea" id="RHEA:54852"/>
        <dbReference type="ChEBI" id="CHEBI:15377"/>
        <dbReference type="ChEBI" id="CHEBI:15378"/>
        <dbReference type="ChEBI" id="CHEBI:15379"/>
        <dbReference type="ChEBI" id="CHEBI:57783"/>
        <dbReference type="ChEBI" id="CHEBI:58349"/>
        <dbReference type="ChEBI" id="CHEBI:89484"/>
        <dbReference type="ChEBI" id="CHEBI:89719"/>
    </reaction>
    <physiologicalReaction direction="left-to-right" evidence="30">
        <dbReference type="Rhea" id="RHEA:54853"/>
    </physiologicalReaction>
</comment>
<comment type="subcellular location">
    <subcellularLocation>
        <location evidence="2">Endoplasmic reticulum membrane</location>
        <topology evidence="2">Single-pass membrane protein</topology>
    </subcellularLocation>
    <subcellularLocation>
        <location evidence="3">Microsome membrane</location>
    </subcellularLocation>
</comment>
<dbReference type="GO" id="GO:0050660">
    <property type="term" value="F:flavin adenine dinucleotide binding"/>
    <property type="evidence" value="ECO:0007669"/>
    <property type="project" value="InterPro"/>
</dbReference>
<evidence type="ECO:0000256" key="19">
    <source>
        <dbReference type="ARBA" id="ARBA00045957"/>
    </source>
</evidence>